<sequence>MRTLTALGLTVLRLLTDRPQHAYELRQRMREQGLDQIVKVTHGALYNTVDTLAKAGLIEPVETIRNGRRPERTVYSITAPGRELARERLRELLVTLTPEYPVYCAALAFMSLLTAEDAASRLEHRCVLLEGRLAASQAEYDALTGRDVPRVALVEMRHLRAHLRADLDLTRALVDEIHSGRLELSGSAAVR</sequence>
<gene>
    <name evidence="2" type="ORF">AVR91_0232480</name>
</gene>
<dbReference type="Pfam" id="PF03551">
    <property type="entry name" value="PadR"/>
    <property type="match status" value="1"/>
</dbReference>
<dbReference type="EMBL" id="LQMT02000034">
    <property type="protein sequence ID" value="ONF63648.1"/>
    <property type="molecule type" value="Genomic_DNA"/>
</dbReference>
<dbReference type="Gene3D" id="1.10.10.10">
    <property type="entry name" value="Winged helix-like DNA-binding domain superfamily/Winged helix DNA-binding domain"/>
    <property type="match status" value="1"/>
</dbReference>
<feature type="domain" description="Transcription regulator PadR N-terminal" evidence="1">
    <location>
        <begin position="11"/>
        <end position="85"/>
    </location>
</feature>
<evidence type="ECO:0000259" key="1">
    <source>
        <dbReference type="Pfam" id="PF03551"/>
    </source>
</evidence>
<dbReference type="AlphaFoldDB" id="A0A1W2LL64"/>
<proteinExistence type="predicted"/>
<accession>A0A1W2LL64</accession>
<dbReference type="RefSeq" id="WP_063274583.1">
    <property type="nucleotide sequence ID" value="NZ_LQMT02000034.1"/>
</dbReference>
<name>A0A1W2LL64_9PSEU</name>
<dbReference type="InterPro" id="IPR036388">
    <property type="entry name" value="WH-like_DNA-bd_sf"/>
</dbReference>
<evidence type="ECO:0000313" key="2">
    <source>
        <dbReference type="EMBL" id="ONF63648.1"/>
    </source>
</evidence>
<dbReference type="SUPFAM" id="SSF46785">
    <property type="entry name" value="Winged helix' DNA-binding domain"/>
    <property type="match status" value="1"/>
</dbReference>
<dbReference type="Proteomes" id="UP000076660">
    <property type="component" value="Unassembled WGS sequence"/>
</dbReference>
<evidence type="ECO:0000313" key="3">
    <source>
        <dbReference type="Proteomes" id="UP000076660"/>
    </source>
</evidence>
<dbReference type="PANTHER" id="PTHR43252:SF7">
    <property type="entry name" value="TRANSCRIPTIONAL REGULATOR YQJI"/>
    <property type="match status" value="1"/>
</dbReference>
<reference evidence="2 3" key="1">
    <citation type="submission" date="2016-12" db="EMBL/GenBank/DDBJ databases">
        <title>Amycolatopsis keratiniphila subsp. keratiniphila genome sequencing and assembly.</title>
        <authorList>
            <person name="Mayilraj S."/>
            <person name="Kaur N."/>
        </authorList>
    </citation>
    <scope>NUCLEOTIDE SEQUENCE [LARGE SCALE GENOMIC DNA]</scope>
    <source>
        <strain evidence="2 3">DSM 44409</strain>
    </source>
</reference>
<dbReference type="InterPro" id="IPR005149">
    <property type="entry name" value="Tscrpt_reg_PadR_N"/>
</dbReference>
<dbReference type="InterPro" id="IPR036390">
    <property type="entry name" value="WH_DNA-bd_sf"/>
</dbReference>
<protein>
    <submittedName>
        <fullName evidence="2">PadR family transcriptional regulator</fullName>
    </submittedName>
</protein>
<organism evidence="2 3">
    <name type="scientific">Amycolatopsis keratiniphila subsp. keratiniphila</name>
    <dbReference type="NCBI Taxonomy" id="227715"/>
    <lineage>
        <taxon>Bacteria</taxon>
        <taxon>Bacillati</taxon>
        <taxon>Actinomycetota</taxon>
        <taxon>Actinomycetes</taxon>
        <taxon>Pseudonocardiales</taxon>
        <taxon>Pseudonocardiaceae</taxon>
        <taxon>Amycolatopsis</taxon>
        <taxon>Amycolatopsis japonica group</taxon>
    </lineage>
</organism>
<dbReference type="PANTHER" id="PTHR43252">
    <property type="entry name" value="TRANSCRIPTIONAL REGULATOR YQJI"/>
    <property type="match status" value="1"/>
</dbReference>
<dbReference type="OrthoDB" id="8443918at2"/>
<comment type="caution">
    <text evidence="2">The sequence shown here is derived from an EMBL/GenBank/DDBJ whole genome shotgun (WGS) entry which is preliminary data.</text>
</comment>